<dbReference type="InterPro" id="IPR014186">
    <property type="entry name" value="S-formylglutathione_hydrol"/>
</dbReference>
<dbReference type="OrthoDB" id="420518at2759"/>
<dbReference type="PANTHER" id="PTHR10061:SF0">
    <property type="entry name" value="S-FORMYLGLUTATHIONE HYDROLASE"/>
    <property type="match status" value="1"/>
</dbReference>
<dbReference type="Pfam" id="PF00756">
    <property type="entry name" value="Esterase"/>
    <property type="match status" value="1"/>
</dbReference>
<comment type="caution">
    <text evidence="7">The sequence shown here is derived from an EMBL/GenBank/DDBJ whole genome shotgun (WGS) entry which is preliminary data.</text>
</comment>
<dbReference type="GO" id="GO:0052689">
    <property type="term" value="F:carboxylic ester hydrolase activity"/>
    <property type="evidence" value="ECO:0007669"/>
    <property type="project" value="UniProtKB-KW"/>
</dbReference>
<organism evidence="7 8">
    <name type="scientific">Dimargaris verticillata</name>
    <dbReference type="NCBI Taxonomy" id="2761393"/>
    <lineage>
        <taxon>Eukaryota</taxon>
        <taxon>Fungi</taxon>
        <taxon>Fungi incertae sedis</taxon>
        <taxon>Zoopagomycota</taxon>
        <taxon>Kickxellomycotina</taxon>
        <taxon>Dimargaritomycetes</taxon>
        <taxon>Dimargaritales</taxon>
        <taxon>Dimargaritaceae</taxon>
        <taxon>Dimargaris</taxon>
    </lineage>
</organism>
<dbReference type="GO" id="GO:0005829">
    <property type="term" value="C:cytosol"/>
    <property type="evidence" value="ECO:0007669"/>
    <property type="project" value="TreeGrafter"/>
</dbReference>
<keyword evidence="4" id="KW-0719">Serine esterase</keyword>
<accession>A0A9W8EA16</accession>
<gene>
    <name evidence="7" type="ORF">H4R34_006151</name>
</gene>
<sequence length="202" mass="22634">GVDIDGQDDSYDFGSGAGFYVDATKPKWAKHYRMYSYVTTELPDLVLGQLPLDKERMSLMGHSMGGHGALICALKNPGRYRSVSVFSAICHPSQCDWGIKAFTGYLGKANVTSAWHAYDATELIQRYAGPHLPILLDQGDADDFLKSKQLLPDHLISALQDCPNRDQLDLESRVRPGYDHSYFYIQTFVAEHINFHAKYLLA</sequence>
<evidence type="ECO:0000313" key="8">
    <source>
        <dbReference type="Proteomes" id="UP001151582"/>
    </source>
</evidence>
<dbReference type="GO" id="GO:0018738">
    <property type="term" value="F:S-formylglutathione hydrolase activity"/>
    <property type="evidence" value="ECO:0007669"/>
    <property type="project" value="UniProtKB-EC"/>
</dbReference>
<evidence type="ECO:0000256" key="6">
    <source>
        <dbReference type="PIRSR" id="PIRSR614186-1"/>
    </source>
</evidence>
<dbReference type="GO" id="GO:0046294">
    <property type="term" value="P:formaldehyde catabolic process"/>
    <property type="evidence" value="ECO:0007669"/>
    <property type="project" value="InterPro"/>
</dbReference>
<dbReference type="EC" id="3.1.2.12" evidence="2"/>
<evidence type="ECO:0000313" key="7">
    <source>
        <dbReference type="EMBL" id="KAJ1969550.1"/>
    </source>
</evidence>
<dbReference type="AlphaFoldDB" id="A0A9W8EA16"/>
<reference evidence="7" key="1">
    <citation type="submission" date="2022-07" db="EMBL/GenBank/DDBJ databases">
        <title>Phylogenomic reconstructions and comparative analyses of Kickxellomycotina fungi.</title>
        <authorList>
            <person name="Reynolds N.K."/>
            <person name="Stajich J.E."/>
            <person name="Barry K."/>
            <person name="Grigoriev I.V."/>
            <person name="Crous P."/>
            <person name="Smith M.E."/>
        </authorList>
    </citation>
    <scope>NUCLEOTIDE SEQUENCE</scope>
    <source>
        <strain evidence="7">RSA 567</strain>
    </source>
</reference>
<dbReference type="Proteomes" id="UP001151582">
    <property type="component" value="Unassembled WGS sequence"/>
</dbReference>
<evidence type="ECO:0000256" key="3">
    <source>
        <dbReference type="ARBA" id="ARBA00016774"/>
    </source>
</evidence>
<keyword evidence="5" id="KW-0378">Hydrolase</keyword>
<protein>
    <recommendedName>
        <fullName evidence="3">S-formylglutathione hydrolase</fullName>
        <ecNumber evidence="2">3.1.2.12</ecNumber>
    </recommendedName>
</protein>
<evidence type="ECO:0000256" key="4">
    <source>
        <dbReference type="ARBA" id="ARBA00022487"/>
    </source>
</evidence>
<feature type="active site" description="Charge relay system" evidence="6">
    <location>
        <position position="63"/>
    </location>
</feature>
<proteinExistence type="inferred from homology"/>
<dbReference type="PANTHER" id="PTHR10061">
    <property type="entry name" value="S-FORMYLGLUTATHIONE HYDROLASE"/>
    <property type="match status" value="1"/>
</dbReference>
<feature type="active site" description="Charge relay system" evidence="6">
    <location>
        <position position="180"/>
    </location>
</feature>
<name>A0A9W8EA16_9FUNG</name>
<feature type="active site" description="Charge relay system" evidence="6">
    <location>
        <position position="142"/>
    </location>
</feature>
<keyword evidence="8" id="KW-1185">Reference proteome</keyword>
<dbReference type="Gene3D" id="3.40.50.1820">
    <property type="entry name" value="alpha/beta hydrolase"/>
    <property type="match status" value="1"/>
</dbReference>
<comment type="similarity">
    <text evidence="1">Belongs to the esterase D family.</text>
</comment>
<dbReference type="InterPro" id="IPR000801">
    <property type="entry name" value="Esterase-like"/>
</dbReference>
<dbReference type="InterPro" id="IPR029058">
    <property type="entry name" value="AB_hydrolase_fold"/>
</dbReference>
<dbReference type="EMBL" id="JANBQB010001924">
    <property type="protein sequence ID" value="KAJ1969550.1"/>
    <property type="molecule type" value="Genomic_DNA"/>
</dbReference>
<evidence type="ECO:0000256" key="1">
    <source>
        <dbReference type="ARBA" id="ARBA00005622"/>
    </source>
</evidence>
<feature type="non-terminal residue" evidence="7">
    <location>
        <position position="202"/>
    </location>
</feature>
<evidence type="ECO:0000256" key="2">
    <source>
        <dbReference type="ARBA" id="ARBA00012479"/>
    </source>
</evidence>
<dbReference type="SUPFAM" id="SSF53474">
    <property type="entry name" value="alpha/beta-Hydrolases"/>
    <property type="match status" value="1"/>
</dbReference>
<evidence type="ECO:0000256" key="5">
    <source>
        <dbReference type="ARBA" id="ARBA00022801"/>
    </source>
</evidence>